<name>A0A914RHK9_PAREQ</name>
<dbReference type="Proteomes" id="UP000887564">
    <property type="component" value="Unplaced"/>
</dbReference>
<evidence type="ECO:0000313" key="1">
    <source>
        <dbReference type="Proteomes" id="UP000887564"/>
    </source>
</evidence>
<protein>
    <submittedName>
        <fullName evidence="2">Uncharacterized protein</fullName>
    </submittedName>
</protein>
<dbReference type="WBParaSite" id="PEQ_0000122201-mRNA-1">
    <property type="protein sequence ID" value="PEQ_0000122201-mRNA-1"/>
    <property type="gene ID" value="PEQ_0000122201"/>
</dbReference>
<dbReference type="AlphaFoldDB" id="A0A914RHK9"/>
<sequence length="189" mass="21492">MTTVACNYGDGIRYRQKAGGIQLVRKLIDREQRQASIYYEEERPRVQMCSEHTIPESLYFPHLIVAYLPNGTAIDSEAPPCWTVISLPPRLVYTYSLQFVNVVNRNRDTSRSELIICDANTNLNRCNYERYRIPLIDGILPQTLSLRSAGRPIFIALEHTPVGLSRRVAGDVSVQFRVHASVLGLCRLL</sequence>
<proteinExistence type="predicted"/>
<evidence type="ECO:0000313" key="2">
    <source>
        <dbReference type="WBParaSite" id="PEQ_0000122201-mRNA-1"/>
    </source>
</evidence>
<organism evidence="1 2">
    <name type="scientific">Parascaris equorum</name>
    <name type="common">Equine roundworm</name>
    <dbReference type="NCBI Taxonomy" id="6256"/>
    <lineage>
        <taxon>Eukaryota</taxon>
        <taxon>Metazoa</taxon>
        <taxon>Ecdysozoa</taxon>
        <taxon>Nematoda</taxon>
        <taxon>Chromadorea</taxon>
        <taxon>Rhabditida</taxon>
        <taxon>Spirurina</taxon>
        <taxon>Ascaridomorpha</taxon>
        <taxon>Ascaridoidea</taxon>
        <taxon>Ascarididae</taxon>
        <taxon>Parascaris</taxon>
    </lineage>
</organism>
<keyword evidence="1" id="KW-1185">Reference proteome</keyword>
<reference evidence="2" key="1">
    <citation type="submission" date="2022-11" db="UniProtKB">
        <authorList>
            <consortium name="WormBaseParasite"/>
        </authorList>
    </citation>
    <scope>IDENTIFICATION</scope>
</reference>
<accession>A0A914RHK9</accession>